<dbReference type="AlphaFoldDB" id="A0A2J0YZL2"/>
<feature type="compositionally biased region" description="Gly residues" evidence="1">
    <location>
        <begin position="110"/>
        <end position="119"/>
    </location>
</feature>
<feature type="compositionally biased region" description="Polar residues" evidence="1">
    <location>
        <begin position="158"/>
        <end position="169"/>
    </location>
</feature>
<organism evidence="2 3">
    <name type="scientific">Rhizobium meliloti</name>
    <name type="common">Ensifer meliloti</name>
    <name type="synonym">Sinorhizobium meliloti</name>
    <dbReference type="NCBI Taxonomy" id="382"/>
    <lineage>
        <taxon>Bacteria</taxon>
        <taxon>Pseudomonadati</taxon>
        <taxon>Pseudomonadota</taxon>
        <taxon>Alphaproteobacteria</taxon>
        <taxon>Hyphomicrobiales</taxon>
        <taxon>Rhizobiaceae</taxon>
        <taxon>Sinorhizobium/Ensifer group</taxon>
        <taxon>Sinorhizobium</taxon>
    </lineage>
</organism>
<feature type="region of interest" description="Disordered" evidence="1">
    <location>
        <begin position="96"/>
        <end position="184"/>
    </location>
</feature>
<gene>
    <name evidence="2" type="ORF">CEJ86_18300</name>
</gene>
<evidence type="ECO:0000313" key="2">
    <source>
        <dbReference type="EMBL" id="PJR13723.1"/>
    </source>
</evidence>
<evidence type="ECO:0008006" key="4">
    <source>
        <dbReference type="Google" id="ProtNLM"/>
    </source>
</evidence>
<evidence type="ECO:0000313" key="3">
    <source>
        <dbReference type="Proteomes" id="UP000231987"/>
    </source>
</evidence>
<proteinExistence type="predicted"/>
<comment type="caution">
    <text evidence="2">The sequence shown here is derived from an EMBL/GenBank/DDBJ whole genome shotgun (WGS) entry which is preliminary data.</text>
</comment>
<dbReference type="RefSeq" id="WP_100672833.1">
    <property type="nucleotide sequence ID" value="NZ_NJGD01000008.1"/>
</dbReference>
<sequence length="184" mass="18367">MPDSSQKNLGLHDNFSADDELKTGALADGVAMNTSSRSVAGGSTSLTETAGGDFAFSLGDGFSFSLNVDNVLGNGASIYEAGFSLAQANSLADQDRAYDVGKSGNTDPGTGSGEPGGDGLTTDGWDLKGDEGASHPSTETPPGQASPDFHHEIVQGANLLSNADVSTTVGDPGVTPAGADGDLE</sequence>
<accession>A0A2J0YZL2</accession>
<name>A0A2J0YZL2_RHIML</name>
<evidence type="ECO:0000256" key="1">
    <source>
        <dbReference type="SAM" id="MobiDB-lite"/>
    </source>
</evidence>
<protein>
    <recommendedName>
        <fullName evidence="4">Fibrinogen-binding protein</fullName>
    </recommendedName>
</protein>
<dbReference type="EMBL" id="NJGD01000008">
    <property type="protein sequence ID" value="PJR13723.1"/>
    <property type="molecule type" value="Genomic_DNA"/>
</dbReference>
<reference evidence="2 3" key="1">
    <citation type="submission" date="2017-06" db="EMBL/GenBank/DDBJ databases">
        <title>Ensifer strains isolated from leguminous trees and herbs display diverse denitrification phenotypes with some acting as strong N2O sinks.</title>
        <authorList>
            <person name="Woliy K."/>
            <person name="Mania D."/>
            <person name="Bakken L.R."/>
            <person name="Frostegard A."/>
        </authorList>
    </citation>
    <scope>NUCLEOTIDE SEQUENCE [LARGE SCALE GENOMIC DNA]</scope>
    <source>
        <strain evidence="2 3">AC50a</strain>
    </source>
</reference>
<dbReference type="Proteomes" id="UP000231987">
    <property type="component" value="Unassembled WGS sequence"/>
</dbReference>